<dbReference type="InterPro" id="IPR019734">
    <property type="entry name" value="TPR_rpt"/>
</dbReference>
<feature type="repeat" description="TPR" evidence="1">
    <location>
        <begin position="18"/>
        <end position="51"/>
    </location>
</feature>
<evidence type="ECO:0000256" key="3">
    <source>
        <dbReference type="SAM" id="MobiDB-lite"/>
    </source>
</evidence>
<dbReference type="Pfam" id="PF00856">
    <property type="entry name" value="SET"/>
    <property type="match status" value="1"/>
</dbReference>
<evidence type="ECO:0000256" key="1">
    <source>
        <dbReference type="PROSITE-ProRule" id="PRU00339"/>
    </source>
</evidence>
<dbReference type="AlphaFoldDB" id="A0ABD1XRI4"/>
<keyword evidence="2" id="KW-0175">Coiled coil</keyword>
<gene>
    <name evidence="5" type="ORF">R1flu_029084</name>
</gene>
<dbReference type="CDD" id="cd20071">
    <property type="entry name" value="SET_SMYD"/>
    <property type="match status" value="1"/>
</dbReference>
<reference evidence="5 6" key="1">
    <citation type="submission" date="2024-09" db="EMBL/GenBank/DDBJ databases">
        <title>Chromosome-scale assembly of Riccia fluitans.</title>
        <authorList>
            <person name="Paukszto L."/>
            <person name="Sawicki J."/>
            <person name="Karawczyk K."/>
            <person name="Piernik-Szablinska J."/>
            <person name="Szczecinska M."/>
            <person name="Mazdziarz M."/>
        </authorList>
    </citation>
    <scope>NUCLEOTIDE SEQUENCE [LARGE SCALE GENOMIC DNA]</scope>
    <source>
        <strain evidence="5">Rf_01</strain>
        <tissue evidence="5">Aerial parts of the thallus</tissue>
    </source>
</reference>
<dbReference type="PANTHER" id="PTHR47643:SF2">
    <property type="entry name" value="TPR DOMAIN PROTEIN (AFU_ORTHOLOGUE AFUA_5G12710)"/>
    <property type="match status" value="1"/>
</dbReference>
<proteinExistence type="predicted"/>
<dbReference type="PANTHER" id="PTHR47643">
    <property type="entry name" value="TPR DOMAIN PROTEIN (AFU_ORTHOLOGUE AFUA_5G12710)"/>
    <property type="match status" value="1"/>
</dbReference>
<dbReference type="EMBL" id="JBHFFA010000008">
    <property type="protein sequence ID" value="KAL2610511.1"/>
    <property type="molecule type" value="Genomic_DNA"/>
</dbReference>
<dbReference type="Proteomes" id="UP001605036">
    <property type="component" value="Unassembled WGS sequence"/>
</dbReference>
<feature type="coiled-coil region" evidence="2">
    <location>
        <begin position="58"/>
        <end position="85"/>
    </location>
</feature>
<dbReference type="InterPro" id="IPR046341">
    <property type="entry name" value="SET_dom_sf"/>
</dbReference>
<dbReference type="Gene3D" id="1.25.40.10">
    <property type="entry name" value="Tetratricopeptide repeat domain"/>
    <property type="match status" value="1"/>
</dbReference>
<keyword evidence="6" id="KW-1185">Reference proteome</keyword>
<evidence type="ECO:0000313" key="5">
    <source>
        <dbReference type="EMBL" id="KAL2610511.1"/>
    </source>
</evidence>
<dbReference type="InterPro" id="IPR011990">
    <property type="entry name" value="TPR-like_helical_dom_sf"/>
</dbReference>
<sequence length="560" mass="63532">MPRRRGRNAKQAPAITDSQDLERKAEKALDSKNYKTAVELYSFALQVNPDNATVLGNRAKVYLQLEQYERAAADAEASLQLAGGQDQEARFSLAKALYGLRRYEEAASELNKLQSGEVGETRVSARKREIQELAESVECRIEEKVHGKYDLINMLKEAKETATPYLNHADFVGPVRVVQVEGKGKGMIATSRISAGTLILCCKAYAMVFEEERKLAGNVTVTDGTYDELLVSKVIEKMERQPGTVADVYSLFSGADMPALDDPPEATLQIDSSRVKKIVTHCAFQPYHVAHLWEPVVPLLPNGRITGLWILPSFLNHSCLANARQNFIGDFLFVRAMNVIEKGEEISLSYCDPFLDQTSKDRLYGFLCQCSLCSFAREHPEMTKVRSLLTRRFERLKLLIKMVDYSVLPELRQVIRSLRRSFEDSTHSDSGPIPLELYEPLMAESNLFFFVGRFEEAVNPLLEGFELLPRIGNGASNALARTDIAWRLRDIYKKLGKSEEIKKWRKRAREEFKVMFGDCEKVWKMYVEDYDRAHASPMASSMGNTLNMFMSLMALQDFRH</sequence>
<dbReference type="InterPro" id="IPR053209">
    <property type="entry name" value="Gramillin-biosynth_MTr"/>
</dbReference>
<keyword evidence="1" id="KW-0802">TPR repeat</keyword>
<comment type="caution">
    <text evidence="5">The sequence shown here is derived from an EMBL/GenBank/DDBJ whole genome shotgun (WGS) entry which is preliminary data.</text>
</comment>
<dbReference type="SUPFAM" id="SSF48452">
    <property type="entry name" value="TPR-like"/>
    <property type="match status" value="1"/>
</dbReference>
<dbReference type="InterPro" id="IPR001214">
    <property type="entry name" value="SET_dom"/>
</dbReference>
<dbReference type="PROSITE" id="PS50005">
    <property type="entry name" value="TPR"/>
    <property type="match status" value="1"/>
</dbReference>
<dbReference type="PROSITE" id="PS50280">
    <property type="entry name" value="SET"/>
    <property type="match status" value="1"/>
</dbReference>
<evidence type="ECO:0000256" key="2">
    <source>
        <dbReference type="SAM" id="Coils"/>
    </source>
</evidence>
<dbReference type="SMART" id="SM00028">
    <property type="entry name" value="TPR"/>
    <property type="match status" value="2"/>
</dbReference>
<evidence type="ECO:0000313" key="6">
    <source>
        <dbReference type="Proteomes" id="UP001605036"/>
    </source>
</evidence>
<organism evidence="5 6">
    <name type="scientific">Riccia fluitans</name>
    <dbReference type="NCBI Taxonomy" id="41844"/>
    <lineage>
        <taxon>Eukaryota</taxon>
        <taxon>Viridiplantae</taxon>
        <taxon>Streptophyta</taxon>
        <taxon>Embryophyta</taxon>
        <taxon>Marchantiophyta</taxon>
        <taxon>Marchantiopsida</taxon>
        <taxon>Marchantiidae</taxon>
        <taxon>Marchantiales</taxon>
        <taxon>Ricciaceae</taxon>
        <taxon>Riccia</taxon>
    </lineage>
</organism>
<dbReference type="SUPFAM" id="SSF82199">
    <property type="entry name" value="SET domain"/>
    <property type="match status" value="1"/>
</dbReference>
<dbReference type="Gene3D" id="2.170.270.10">
    <property type="entry name" value="SET domain"/>
    <property type="match status" value="1"/>
</dbReference>
<accession>A0ABD1XRI4</accession>
<name>A0ABD1XRI4_9MARC</name>
<dbReference type="Pfam" id="PF14559">
    <property type="entry name" value="TPR_19"/>
    <property type="match status" value="1"/>
</dbReference>
<feature type="region of interest" description="Disordered" evidence="3">
    <location>
        <begin position="1"/>
        <end position="22"/>
    </location>
</feature>
<protein>
    <recommendedName>
        <fullName evidence="4">SET domain-containing protein</fullName>
    </recommendedName>
</protein>
<feature type="domain" description="SET" evidence="4">
    <location>
        <begin position="173"/>
        <end position="351"/>
    </location>
</feature>
<evidence type="ECO:0000259" key="4">
    <source>
        <dbReference type="PROSITE" id="PS50280"/>
    </source>
</evidence>